<dbReference type="EMBL" id="JAVFHQ010000057">
    <property type="protein sequence ID" value="KAK4541103.1"/>
    <property type="molecule type" value="Genomic_DNA"/>
</dbReference>
<sequence length="384" mass="42544">MAQQTVRETCRAFATAGKAAEIVAQDAIRAINSCTRQHIERCTTSAIRLMRSAGSDGATAFCKFLVALGKDLQSSTKRLHILHITSDICLAIQQHRDPFAISGILKRHVPLLLTLATYVDPVKDTKTYTGVMELIGVWHDNQVFQPDELLKLYERVLEADAMSYCKTWEDVKAHVATEELKVAAELARELEDAKWTLPKRHGVPNDPTAPWYELPAANGLYMKRTRGYPLRSYALPQGGYELGSGVDRSQLKTDVEKLHSEMLHAFDKYTNADDVQDIDAVGNIIYKDPERPTRNYWGWSLDAIEKRKELSKHFQDRAVGYADVPIPRRSGAVDADVERARRMAADRASGGMPRGGGRGGNPRGGWGGRGGYGGPGFRGGRGSY</sequence>
<dbReference type="InterPro" id="IPR008942">
    <property type="entry name" value="ENTH_VHS"/>
</dbReference>
<feature type="domain" description="CID" evidence="2">
    <location>
        <begin position="16"/>
        <end position="160"/>
    </location>
</feature>
<evidence type="ECO:0000313" key="3">
    <source>
        <dbReference type="EMBL" id="KAK4541103.1"/>
    </source>
</evidence>
<feature type="compositionally biased region" description="Gly residues" evidence="1">
    <location>
        <begin position="352"/>
        <end position="384"/>
    </location>
</feature>
<keyword evidence="4" id="KW-1185">Reference proteome</keyword>
<dbReference type="Proteomes" id="UP001324427">
    <property type="component" value="Unassembled WGS sequence"/>
</dbReference>
<dbReference type="Pfam" id="PF04818">
    <property type="entry name" value="CID"/>
    <property type="match status" value="1"/>
</dbReference>
<evidence type="ECO:0000259" key="2">
    <source>
        <dbReference type="PROSITE" id="PS51391"/>
    </source>
</evidence>
<organism evidence="3 4">
    <name type="scientific">Oleoguttula mirabilis</name>
    <dbReference type="NCBI Taxonomy" id="1507867"/>
    <lineage>
        <taxon>Eukaryota</taxon>
        <taxon>Fungi</taxon>
        <taxon>Dikarya</taxon>
        <taxon>Ascomycota</taxon>
        <taxon>Pezizomycotina</taxon>
        <taxon>Dothideomycetes</taxon>
        <taxon>Dothideomycetidae</taxon>
        <taxon>Mycosphaerellales</taxon>
        <taxon>Teratosphaeriaceae</taxon>
        <taxon>Oleoguttula</taxon>
    </lineage>
</organism>
<feature type="region of interest" description="Disordered" evidence="1">
    <location>
        <begin position="342"/>
        <end position="384"/>
    </location>
</feature>
<dbReference type="PROSITE" id="PS51391">
    <property type="entry name" value="CID"/>
    <property type="match status" value="1"/>
</dbReference>
<name>A0AAV9J7S2_9PEZI</name>
<dbReference type="AlphaFoldDB" id="A0AAV9J7S2"/>
<evidence type="ECO:0000313" key="4">
    <source>
        <dbReference type="Proteomes" id="UP001324427"/>
    </source>
</evidence>
<accession>A0AAV9J7S2</accession>
<protein>
    <recommendedName>
        <fullName evidence="2">CID domain-containing protein</fullName>
    </recommendedName>
</protein>
<comment type="caution">
    <text evidence="3">The sequence shown here is derived from an EMBL/GenBank/DDBJ whole genome shotgun (WGS) entry which is preliminary data.</text>
</comment>
<evidence type="ECO:0000256" key="1">
    <source>
        <dbReference type="SAM" id="MobiDB-lite"/>
    </source>
</evidence>
<dbReference type="InterPro" id="IPR006569">
    <property type="entry name" value="CID_dom"/>
</dbReference>
<gene>
    <name evidence="3" type="ORF">LTR36_008328</name>
</gene>
<dbReference type="Gene3D" id="1.25.40.90">
    <property type="match status" value="1"/>
</dbReference>
<reference evidence="3 4" key="1">
    <citation type="submission" date="2021-11" db="EMBL/GenBank/DDBJ databases">
        <title>Black yeast isolated from Biological Soil Crust.</title>
        <authorList>
            <person name="Kurbessoian T."/>
        </authorList>
    </citation>
    <scope>NUCLEOTIDE SEQUENCE [LARGE SCALE GENOMIC DNA]</scope>
    <source>
        <strain evidence="3 4">CCFEE 5522</strain>
    </source>
</reference>
<proteinExistence type="predicted"/>